<feature type="region of interest" description="Disordered" evidence="1">
    <location>
        <begin position="130"/>
        <end position="174"/>
    </location>
</feature>
<protein>
    <submittedName>
        <fullName evidence="2">Uncharacterized protein</fullName>
    </submittedName>
</protein>
<dbReference type="Proteomes" id="UP001153269">
    <property type="component" value="Unassembled WGS sequence"/>
</dbReference>
<evidence type="ECO:0000256" key="1">
    <source>
        <dbReference type="SAM" id="MobiDB-lite"/>
    </source>
</evidence>
<gene>
    <name evidence="2" type="ORF">PLEPLA_LOCUS12868</name>
</gene>
<name>A0A9N7YI12_PLEPL</name>
<evidence type="ECO:0000313" key="3">
    <source>
        <dbReference type="Proteomes" id="UP001153269"/>
    </source>
</evidence>
<reference evidence="2" key="1">
    <citation type="submission" date="2020-03" db="EMBL/GenBank/DDBJ databases">
        <authorList>
            <person name="Weist P."/>
        </authorList>
    </citation>
    <scope>NUCLEOTIDE SEQUENCE</scope>
</reference>
<dbReference type="EMBL" id="CADEAL010000767">
    <property type="protein sequence ID" value="CAB1424939.1"/>
    <property type="molecule type" value="Genomic_DNA"/>
</dbReference>
<evidence type="ECO:0000313" key="2">
    <source>
        <dbReference type="EMBL" id="CAB1424939.1"/>
    </source>
</evidence>
<organism evidence="2 3">
    <name type="scientific">Pleuronectes platessa</name>
    <name type="common">European plaice</name>
    <dbReference type="NCBI Taxonomy" id="8262"/>
    <lineage>
        <taxon>Eukaryota</taxon>
        <taxon>Metazoa</taxon>
        <taxon>Chordata</taxon>
        <taxon>Craniata</taxon>
        <taxon>Vertebrata</taxon>
        <taxon>Euteleostomi</taxon>
        <taxon>Actinopterygii</taxon>
        <taxon>Neopterygii</taxon>
        <taxon>Teleostei</taxon>
        <taxon>Neoteleostei</taxon>
        <taxon>Acanthomorphata</taxon>
        <taxon>Carangaria</taxon>
        <taxon>Pleuronectiformes</taxon>
        <taxon>Pleuronectoidei</taxon>
        <taxon>Pleuronectidae</taxon>
        <taxon>Pleuronectes</taxon>
    </lineage>
</organism>
<keyword evidence="3" id="KW-1185">Reference proteome</keyword>
<sequence length="197" mass="21863">MDSENGVQGLGSICRSTVGKRFKFQISRSNCSWGESVSVEVSKGSFGTPSSESPCNPVQEAGLCLRVSVAAATSLGCASSCRDHRQRMNRSQPDKGLKAHKAFLLWLFFHEQRGTFEQDRDTERTSAAWTHKLHTGQRKQPRRASTPDQVVSLRPLGGAAEETGEDKEHGEDIEQRQLNDFMFEVFMQPASTLNDSK</sequence>
<accession>A0A9N7YI12</accession>
<proteinExistence type="predicted"/>
<feature type="compositionally biased region" description="Basic residues" evidence="1">
    <location>
        <begin position="131"/>
        <end position="142"/>
    </location>
</feature>
<dbReference type="AlphaFoldDB" id="A0A9N7YI12"/>
<comment type="caution">
    <text evidence="2">The sequence shown here is derived from an EMBL/GenBank/DDBJ whole genome shotgun (WGS) entry which is preliminary data.</text>
</comment>